<dbReference type="AlphaFoldDB" id="A0A0A9B2F4"/>
<dbReference type="EMBL" id="GBRH01240354">
    <property type="protein sequence ID" value="JAD57541.1"/>
    <property type="molecule type" value="Transcribed_RNA"/>
</dbReference>
<accession>A0A0A9B2F4</accession>
<sequence length="41" mass="4833">MIKIVVVAFVKEDIPNVIYWEASGRNPTNELNTVWHYCIRI</sequence>
<name>A0A0A9B2F4_ARUDO</name>
<evidence type="ECO:0000313" key="1">
    <source>
        <dbReference type="EMBL" id="JAD57541.1"/>
    </source>
</evidence>
<reference evidence="1" key="2">
    <citation type="journal article" date="2015" name="Data Brief">
        <title>Shoot transcriptome of the giant reed, Arundo donax.</title>
        <authorList>
            <person name="Barrero R.A."/>
            <person name="Guerrero F.D."/>
            <person name="Moolhuijzen P."/>
            <person name="Goolsby J.A."/>
            <person name="Tidwell J."/>
            <person name="Bellgard S.E."/>
            <person name="Bellgard M.I."/>
        </authorList>
    </citation>
    <scope>NUCLEOTIDE SEQUENCE</scope>
    <source>
        <tissue evidence="1">Shoot tissue taken approximately 20 cm above the soil surface</tissue>
    </source>
</reference>
<reference evidence="1" key="1">
    <citation type="submission" date="2014-09" db="EMBL/GenBank/DDBJ databases">
        <authorList>
            <person name="Magalhaes I.L.F."/>
            <person name="Oliveira U."/>
            <person name="Santos F.R."/>
            <person name="Vidigal T.H.D.A."/>
            <person name="Brescovit A.D."/>
            <person name="Santos A.J."/>
        </authorList>
    </citation>
    <scope>NUCLEOTIDE SEQUENCE</scope>
    <source>
        <tissue evidence="1">Shoot tissue taken approximately 20 cm above the soil surface</tissue>
    </source>
</reference>
<proteinExistence type="predicted"/>
<organism evidence="1">
    <name type="scientific">Arundo donax</name>
    <name type="common">Giant reed</name>
    <name type="synonym">Donax arundinaceus</name>
    <dbReference type="NCBI Taxonomy" id="35708"/>
    <lineage>
        <taxon>Eukaryota</taxon>
        <taxon>Viridiplantae</taxon>
        <taxon>Streptophyta</taxon>
        <taxon>Embryophyta</taxon>
        <taxon>Tracheophyta</taxon>
        <taxon>Spermatophyta</taxon>
        <taxon>Magnoliopsida</taxon>
        <taxon>Liliopsida</taxon>
        <taxon>Poales</taxon>
        <taxon>Poaceae</taxon>
        <taxon>PACMAD clade</taxon>
        <taxon>Arundinoideae</taxon>
        <taxon>Arundineae</taxon>
        <taxon>Arundo</taxon>
    </lineage>
</organism>
<protein>
    <submittedName>
        <fullName evidence="1">Uncharacterized protein</fullName>
    </submittedName>
</protein>